<proteinExistence type="predicted"/>
<comment type="caution">
    <text evidence="1">The sequence shown here is derived from an EMBL/GenBank/DDBJ whole genome shotgun (WGS) entry which is preliminary data.</text>
</comment>
<dbReference type="EMBL" id="JAWDIS010000002">
    <property type="protein sequence ID" value="MDU0367817.1"/>
    <property type="molecule type" value="Genomic_DNA"/>
</dbReference>
<dbReference type="RefSeq" id="WP_315995005.1">
    <property type="nucleotide sequence ID" value="NZ_JAWDIS010000002.1"/>
</dbReference>
<evidence type="ECO:0000313" key="1">
    <source>
        <dbReference type="EMBL" id="MDU0367817.1"/>
    </source>
</evidence>
<evidence type="ECO:0008006" key="3">
    <source>
        <dbReference type="Google" id="ProtNLM"/>
    </source>
</evidence>
<organism evidence="1 2">
    <name type="scientific">Microbacterium galbum</name>
    <dbReference type="NCBI Taxonomy" id="3075994"/>
    <lineage>
        <taxon>Bacteria</taxon>
        <taxon>Bacillati</taxon>
        <taxon>Actinomycetota</taxon>
        <taxon>Actinomycetes</taxon>
        <taxon>Micrococcales</taxon>
        <taxon>Microbacteriaceae</taxon>
        <taxon>Microbacterium</taxon>
    </lineage>
</organism>
<reference evidence="1 2" key="1">
    <citation type="submission" date="2023-09" db="EMBL/GenBank/DDBJ databases">
        <title>Microbacterium fusihabitans sp. nov., Microbacterium phycihabitans sp. nov., and Microbacterium cervinum sp. nov., isolated from dried seaweeds of beach.</title>
        <authorList>
            <person name="Lee S.D."/>
        </authorList>
    </citation>
    <scope>NUCLEOTIDE SEQUENCE [LARGE SCALE GENOMIC DNA]</scope>
    <source>
        <strain evidence="1 2">KSW4-17</strain>
    </source>
</reference>
<accession>A0ABU3T8Y4</accession>
<keyword evidence="2" id="KW-1185">Reference proteome</keyword>
<name>A0ABU3T8Y4_9MICO</name>
<gene>
    <name evidence="1" type="ORF">RWH45_11375</name>
</gene>
<protein>
    <recommendedName>
        <fullName evidence="3">DUF559 domain-containing protein</fullName>
    </recommendedName>
</protein>
<evidence type="ECO:0000313" key="2">
    <source>
        <dbReference type="Proteomes" id="UP001263371"/>
    </source>
</evidence>
<dbReference type="Proteomes" id="UP001263371">
    <property type="component" value="Unassembled WGS sequence"/>
</dbReference>
<sequence length="259" mass="28806">MWSARGGSAVVSHLSAAVVHGLPQYRFRAREVEVTLAGESGGSSRPGLRRHLDALPATDVVVIDGISCTSLDRTVFDVARTAPLEMAVACADAALRREVTSSRRFDAGAQERWRQRLRERIDRAAGRRGIRQARWVVEFADGRAELPGESVSRLQLHRIGFRDISLQVPVVGPRGTEFFVDIALAEVKTFFEFDGEVKYRDAALRGGRSAESVVLDEKRREDWIRGMTQWRLCRSGFGDIRTPEVLAARLAAFGVHPPR</sequence>